<dbReference type="InterPro" id="IPR012338">
    <property type="entry name" value="Beta-lactam/transpept-like"/>
</dbReference>
<evidence type="ECO:0000259" key="3">
    <source>
        <dbReference type="Pfam" id="PF00144"/>
    </source>
</evidence>
<feature type="region of interest" description="Disordered" evidence="1">
    <location>
        <begin position="403"/>
        <end position="424"/>
    </location>
</feature>
<proteinExistence type="predicted"/>
<dbReference type="EC" id="3.-.-.-" evidence="4"/>
<feature type="signal peptide" evidence="2">
    <location>
        <begin position="1"/>
        <end position="37"/>
    </location>
</feature>
<evidence type="ECO:0000313" key="5">
    <source>
        <dbReference type="Proteomes" id="UP001596112"/>
    </source>
</evidence>
<protein>
    <submittedName>
        <fullName evidence="4">Serine hydrolase domain-containing protein</fullName>
        <ecNumber evidence="4">3.-.-.-</ecNumber>
    </submittedName>
</protein>
<reference evidence="5" key="1">
    <citation type="journal article" date="2019" name="Int. J. Syst. Evol. Microbiol.">
        <title>The Global Catalogue of Microorganisms (GCM) 10K type strain sequencing project: providing services to taxonomists for standard genome sequencing and annotation.</title>
        <authorList>
            <consortium name="The Broad Institute Genomics Platform"/>
            <consortium name="The Broad Institute Genome Sequencing Center for Infectious Disease"/>
            <person name="Wu L."/>
            <person name="Ma J."/>
        </authorList>
    </citation>
    <scope>NUCLEOTIDE SEQUENCE [LARGE SCALE GENOMIC DNA]</scope>
    <source>
        <strain evidence="5">JCM 9918</strain>
    </source>
</reference>
<dbReference type="SUPFAM" id="SSF56601">
    <property type="entry name" value="beta-lactamase/transpeptidase-like"/>
    <property type="match status" value="1"/>
</dbReference>
<dbReference type="InterPro" id="IPR001466">
    <property type="entry name" value="Beta-lactam-related"/>
</dbReference>
<dbReference type="PANTHER" id="PTHR46825:SF7">
    <property type="entry name" value="D-ALANYL-D-ALANINE CARBOXYPEPTIDASE"/>
    <property type="match status" value="1"/>
</dbReference>
<dbReference type="GO" id="GO:0016787">
    <property type="term" value="F:hydrolase activity"/>
    <property type="evidence" value="ECO:0007669"/>
    <property type="project" value="UniProtKB-KW"/>
</dbReference>
<dbReference type="Gene3D" id="3.40.710.10">
    <property type="entry name" value="DD-peptidase/beta-lactamase superfamily"/>
    <property type="match status" value="1"/>
</dbReference>
<dbReference type="Pfam" id="PF00144">
    <property type="entry name" value="Beta-lactamase"/>
    <property type="match status" value="1"/>
</dbReference>
<dbReference type="RefSeq" id="WP_272172336.1">
    <property type="nucleotide sequence ID" value="NZ_JAQOSL010000051.1"/>
</dbReference>
<feature type="domain" description="Beta-lactamase-related" evidence="3">
    <location>
        <begin position="50"/>
        <end position="393"/>
    </location>
</feature>
<dbReference type="EMBL" id="JBHSNZ010000004">
    <property type="protein sequence ID" value="MFC5807248.1"/>
    <property type="molecule type" value="Genomic_DNA"/>
</dbReference>
<comment type="caution">
    <text evidence="4">The sequence shown here is derived from an EMBL/GenBank/DDBJ whole genome shotgun (WGS) entry which is preliminary data.</text>
</comment>
<feature type="chain" id="PRO_5046439289" evidence="2">
    <location>
        <begin position="38"/>
        <end position="424"/>
    </location>
</feature>
<evidence type="ECO:0000256" key="2">
    <source>
        <dbReference type="SAM" id="SignalP"/>
    </source>
</evidence>
<evidence type="ECO:0000256" key="1">
    <source>
        <dbReference type="SAM" id="MobiDB-lite"/>
    </source>
</evidence>
<organism evidence="4 5">
    <name type="scientific">Streptomyces heilongjiangensis</name>
    <dbReference type="NCBI Taxonomy" id="945052"/>
    <lineage>
        <taxon>Bacteria</taxon>
        <taxon>Bacillati</taxon>
        <taxon>Actinomycetota</taxon>
        <taxon>Actinomycetes</taxon>
        <taxon>Kitasatosporales</taxon>
        <taxon>Streptomycetaceae</taxon>
        <taxon>Streptomyces</taxon>
    </lineage>
</organism>
<gene>
    <name evidence="4" type="ORF">ACFQGO_06950</name>
</gene>
<dbReference type="InterPro" id="IPR006311">
    <property type="entry name" value="TAT_signal"/>
</dbReference>
<name>A0ABW1B2T1_9ACTN</name>
<keyword evidence="2" id="KW-0732">Signal</keyword>
<dbReference type="InterPro" id="IPR050491">
    <property type="entry name" value="AmpC-like"/>
</dbReference>
<keyword evidence="5" id="KW-1185">Reference proteome</keyword>
<keyword evidence="4" id="KW-0378">Hydrolase</keyword>
<accession>A0ABW1B2T1</accession>
<dbReference type="PANTHER" id="PTHR46825">
    <property type="entry name" value="D-ALANYL-D-ALANINE-CARBOXYPEPTIDASE/ENDOPEPTIDASE AMPH"/>
    <property type="match status" value="1"/>
</dbReference>
<sequence length="424" mass="44804">MPTPTPLTVRSGALRTGAAGTALLALALLGTLSPAHATADPLQRDADAVRDSGVTGVSVRVDSPRGVRTARSGVGDLRTGAPVPPGEYIRIGSTTKTYVATVLLQLVGEGRLSLEDSVDRWLPGVVRGSGNDGRRVSVRQLLQHTSGLPDYIADVVPDMSAAGYLKHRSTTYSSRQRVAFAMTHPPVFAPGTRWEYSNTNYILAGMVIEAVTGRSWDREVEARILRPLRLTRTYAPGDDPRLPRPHARNYQQFEAAETGSGSSSASAPGSFTDTTLAYLPFDGDADGSLISTAADTDRFFSALLGGRLLAPAQLAEMRRTVAVPDTPGEVPGSRYGLGLAWTPLSCGGGYWGHSGSGFGFLAWPATTGDGRLAVTVAAHSRPADEKTATRQIDAITALVDHTLCGAEPQHRPRPRGSDGPGDRT</sequence>
<dbReference type="PROSITE" id="PS51318">
    <property type="entry name" value="TAT"/>
    <property type="match status" value="1"/>
</dbReference>
<evidence type="ECO:0000313" key="4">
    <source>
        <dbReference type="EMBL" id="MFC5807248.1"/>
    </source>
</evidence>
<dbReference type="Proteomes" id="UP001596112">
    <property type="component" value="Unassembled WGS sequence"/>
</dbReference>